<keyword evidence="1 6" id="KW-0436">Ligase</keyword>
<feature type="binding site" evidence="6">
    <location>
        <begin position="21"/>
        <end position="26"/>
    </location>
    <ligand>
        <name>ATP</name>
        <dbReference type="ChEBI" id="CHEBI:30616"/>
    </ligand>
</feature>
<comment type="domain">
    <text evidence="6">The N-terminal region contains the highly conserved SGGXDS motif, predicted to be a P-loop motif involved in ATP binding.</text>
</comment>
<dbReference type="GO" id="GO:0005737">
    <property type="term" value="C:cytoplasm"/>
    <property type="evidence" value="ECO:0007669"/>
    <property type="project" value="UniProtKB-SubCell"/>
</dbReference>
<keyword evidence="2 6" id="KW-0819">tRNA processing</keyword>
<dbReference type="PANTHER" id="PTHR43033">
    <property type="entry name" value="TRNA(ILE)-LYSIDINE SYNTHASE-RELATED"/>
    <property type="match status" value="1"/>
</dbReference>
<dbReference type="InterPro" id="IPR014729">
    <property type="entry name" value="Rossmann-like_a/b/a_fold"/>
</dbReference>
<comment type="function">
    <text evidence="6">Ligates lysine onto the cytidine present at position 34 of the AUA codon-specific tRNA(Ile) that contains the anticodon CAU, in an ATP-dependent manner. Cytidine is converted to lysidine, thus changing the amino acid specificity of the tRNA from methionine to isoleucine.</text>
</comment>
<dbReference type="InterPro" id="IPR012094">
    <property type="entry name" value="tRNA_Ile_lys_synt"/>
</dbReference>
<dbReference type="InterPro" id="IPR012795">
    <property type="entry name" value="tRNA_Ile_lys_synt_N"/>
</dbReference>
<protein>
    <recommendedName>
        <fullName evidence="6">tRNA(Ile)-lysidine synthase</fullName>
        <ecNumber evidence="6">6.3.4.19</ecNumber>
    </recommendedName>
    <alternativeName>
        <fullName evidence="6">tRNA(Ile)-2-lysyl-cytidine synthase</fullName>
    </alternativeName>
    <alternativeName>
        <fullName evidence="6">tRNA(Ile)-lysidine synthetase</fullName>
    </alternativeName>
</protein>
<comment type="caution">
    <text evidence="8">The sequence shown here is derived from an EMBL/GenBank/DDBJ whole genome shotgun (WGS) entry which is preliminary data.</text>
</comment>
<dbReference type="EMBL" id="QFQS01000001">
    <property type="protein sequence ID" value="PZR01081.1"/>
    <property type="molecule type" value="Genomic_DNA"/>
</dbReference>
<dbReference type="HAMAP" id="MF_01161">
    <property type="entry name" value="tRNA_Ile_lys_synt"/>
    <property type="match status" value="1"/>
</dbReference>
<dbReference type="AlphaFoldDB" id="A0A2W5UTJ4"/>
<comment type="catalytic activity">
    <reaction evidence="5 6">
        <text>cytidine(34) in tRNA(Ile2) + L-lysine + ATP = lysidine(34) in tRNA(Ile2) + AMP + diphosphate + H(+)</text>
        <dbReference type="Rhea" id="RHEA:43744"/>
        <dbReference type="Rhea" id="RHEA-COMP:10625"/>
        <dbReference type="Rhea" id="RHEA-COMP:10670"/>
        <dbReference type="ChEBI" id="CHEBI:15378"/>
        <dbReference type="ChEBI" id="CHEBI:30616"/>
        <dbReference type="ChEBI" id="CHEBI:32551"/>
        <dbReference type="ChEBI" id="CHEBI:33019"/>
        <dbReference type="ChEBI" id="CHEBI:82748"/>
        <dbReference type="ChEBI" id="CHEBI:83665"/>
        <dbReference type="ChEBI" id="CHEBI:456215"/>
        <dbReference type="EC" id="6.3.4.19"/>
    </reaction>
</comment>
<evidence type="ECO:0000256" key="1">
    <source>
        <dbReference type="ARBA" id="ARBA00022598"/>
    </source>
</evidence>
<dbReference type="SUPFAM" id="SSF52402">
    <property type="entry name" value="Adenine nucleotide alpha hydrolases-like"/>
    <property type="match status" value="1"/>
</dbReference>
<dbReference type="NCBIfam" id="TIGR02432">
    <property type="entry name" value="lysidine_TilS_N"/>
    <property type="match status" value="1"/>
</dbReference>
<evidence type="ECO:0000313" key="9">
    <source>
        <dbReference type="Proteomes" id="UP000248975"/>
    </source>
</evidence>
<dbReference type="PANTHER" id="PTHR43033:SF1">
    <property type="entry name" value="TRNA(ILE)-LYSIDINE SYNTHASE-RELATED"/>
    <property type="match status" value="1"/>
</dbReference>
<dbReference type="Gene3D" id="3.40.50.620">
    <property type="entry name" value="HUPs"/>
    <property type="match status" value="1"/>
</dbReference>
<name>A0A2W5UTJ4_CERSP</name>
<dbReference type="EC" id="6.3.4.19" evidence="6"/>
<evidence type="ECO:0000256" key="3">
    <source>
        <dbReference type="ARBA" id="ARBA00022741"/>
    </source>
</evidence>
<dbReference type="Proteomes" id="UP000248975">
    <property type="component" value="Unassembled WGS sequence"/>
</dbReference>
<feature type="domain" description="tRNA(Ile)-lysidine/2-thiocytidine synthase N-terminal" evidence="7">
    <location>
        <begin position="18"/>
        <end position="189"/>
    </location>
</feature>
<evidence type="ECO:0000256" key="6">
    <source>
        <dbReference type="HAMAP-Rule" id="MF_01161"/>
    </source>
</evidence>
<comment type="similarity">
    <text evidence="6">Belongs to the tRNA(Ile)-lysidine synthase family.</text>
</comment>
<dbReference type="InterPro" id="IPR011063">
    <property type="entry name" value="TilS/TtcA_N"/>
</dbReference>
<evidence type="ECO:0000259" key="7">
    <source>
        <dbReference type="Pfam" id="PF01171"/>
    </source>
</evidence>
<evidence type="ECO:0000256" key="2">
    <source>
        <dbReference type="ARBA" id="ARBA00022694"/>
    </source>
</evidence>
<evidence type="ECO:0000256" key="5">
    <source>
        <dbReference type="ARBA" id="ARBA00048539"/>
    </source>
</evidence>
<keyword evidence="3 6" id="KW-0547">Nucleotide-binding</keyword>
<organism evidence="8 9">
    <name type="scientific">Cereibacter sphaeroides</name>
    <name type="common">Rhodobacter sphaeroides</name>
    <dbReference type="NCBI Taxonomy" id="1063"/>
    <lineage>
        <taxon>Bacteria</taxon>
        <taxon>Pseudomonadati</taxon>
        <taxon>Pseudomonadota</taxon>
        <taxon>Alphaproteobacteria</taxon>
        <taxon>Rhodobacterales</taxon>
        <taxon>Paracoccaceae</taxon>
        <taxon>Cereibacter</taxon>
    </lineage>
</organism>
<dbReference type="GO" id="GO:0032267">
    <property type="term" value="F:tRNA(Ile)-lysidine synthase activity"/>
    <property type="evidence" value="ECO:0007669"/>
    <property type="project" value="UniProtKB-EC"/>
</dbReference>
<proteinExistence type="inferred from homology"/>
<dbReference type="CDD" id="cd01992">
    <property type="entry name" value="TilS_N"/>
    <property type="match status" value="1"/>
</dbReference>
<keyword evidence="6" id="KW-0963">Cytoplasm</keyword>
<gene>
    <name evidence="6 8" type="primary">tilS</name>
    <name evidence="8" type="ORF">DI533_08345</name>
</gene>
<comment type="subcellular location">
    <subcellularLocation>
        <location evidence="6">Cytoplasm</location>
    </subcellularLocation>
</comment>
<evidence type="ECO:0000256" key="4">
    <source>
        <dbReference type="ARBA" id="ARBA00022840"/>
    </source>
</evidence>
<dbReference type="Pfam" id="PF01171">
    <property type="entry name" value="ATP_bind_3"/>
    <property type="match status" value="1"/>
</dbReference>
<sequence>MPDRFRTALGPVDVPLGLAVSGGGDSVAMLCLAMDARFPVSVVTVDHGLRAEAAAEAEWVGRLCARFGVPHKVLRWREWDGSGNLQDQARRARLRLISDWAKSAGIEAVALGHTQDDQAETVLLRLARRAGVDGLAAMAPTRRHLGVQWLRPLLAISREELRDYLHSRDQDWIEDPSNQSMRFDRVKARVALGALASLGIDNAVLAGVARQMAEARTALEVQTTQAAREIALIEAGDVVLDRAGFLGMPPEIQRRLLVAALAWVGSAEYGPRAEPVRELIAAVGRGKGGPLAGCRVLCRKASVRVTREAQAVIDAVAAPGVLWDHRWIVTGAEINGLQVRALGEAGLRDCPDWRETGFPRASLLASPAVWRGKELVAAPLARPDGVWQAKLAIDLPAPFLSALSH</sequence>
<keyword evidence="4 6" id="KW-0067">ATP-binding</keyword>
<dbReference type="GO" id="GO:0005524">
    <property type="term" value="F:ATP binding"/>
    <property type="evidence" value="ECO:0007669"/>
    <property type="project" value="UniProtKB-UniRule"/>
</dbReference>
<dbReference type="GO" id="GO:0006400">
    <property type="term" value="P:tRNA modification"/>
    <property type="evidence" value="ECO:0007669"/>
    <property type="project" value="UniProtKB-UniRule"/>
</dbReference>
<accession>A0A2W5UTJ4</accession>
<evidence type="ECO:0000313" key="8">
    <source>
        <dbReference type="EMBL" id="PZR01081.1"/>
    </source>
</evidence>
<reference evidence="8 9" key="1">
    <citation type="submission" date="2017-08" db="EMBL/GenBank/DDBJ databases">
        <title>Infants hospitalized years apart are colonized by the same room-sourced microbial strains.</title>
        <authorList>
            <person name="Brooks B."/>
            <person name="Olm M.R."/>
            <person name="Firek B.A."/>
            <person name="Baker R."/>
            <person name="Thomas B.C."/>
            <person name="Morowitz M.J."/>
            <person name="Banfield J.F."/>
        </authorList>
    </citation>
    <scope>NUCLEOTIDE SEQUENCE [LARGE SCALE GENOMIC DNA]</scope>
    <source>
        <strain evidence="8">S2_003_000_R2_11</strain>
    </source>
</reference>